<accession>A0A645D9H1</accession>
<sequence>MRKIKLISIFLILLFSLVGCQNSTLKSDNNIVYNSSVSNSFVDGGKYIYGNVSDNNNNFTTIIKNKSTEKVKSFIRDPFFDDKKNVTYVESVYIDNDSSKGYYIKNRRTDNEAGFSIIEFDLSKFNKKEIYTERFVLDKKVFLGLNEISDIKASKENDFSENITSNLGTGDKISKFFVFKDYIYLIQQNGIFKVNIKNKKETLLINEYDIKNVSFDGEYIYYIDNKYDVYKYSITTSAKVKLMSNKSSYLMLTESKVIYTNLKDNNRIYMMNKDGSNNHRICTSRADKVNYDDEFIYYSNMDDNQCLYRIKYDGSENKKMTDRAAYFIFTFKDYNKLYIWSNDTNSGGIKSFSVDKKDFHMKLLEF</sequence>
<organism evidence="2">
    <name type="scientific">bioreactor metagenome</name>
    <dbReference type="NCBI Taxonomy" id="1076179"/>
    <lineage>
        <taxon>unclassified sequences</taxon>
        <taxon>metagenomes</taxon>
        <taxon>ecological metagenomes</taxon>
    </lineage>
</organism>
<evidence type="ECO:0000313" key="2">
    <source>
        <dbReference type="EMBL" id="MPM85974.1"/>
    </source>
</evidence>
<dbReference type="InterPro" id="IPR032485">
    <property type="entry name" value="LRP1-like_beta_prop"/>
</dbReference>
<dbReference type="AlphaFoldDB" id="A0A645D9H1"/>
<name>A0A645D9H1_9ZZZZ</name>
<proteinExistence type="predicted"/>
<dbReference type="PROSITE" id="PS51257">
    <property type="entry name" value="PROKAR_LIPOPROTEIN"/>
    <property type="match status" value="1"/>
</dbReference>
<dbReference type="SUPFAM" id="SSF63825">
    <property type="entry name" value="YWTD domain"/>
    <property type="match status" value="1"/>
</dbReference>
<dbReference type="InterPro" id="IPR011042">
    <property type="entry name" value="6-blade_b-propeller_TolB-like"/>
</dbReference>
<gene>
    <name evidence="2" type="ORF">SDC9_133057</name>
</gene>
<reference evidence="2" key="1">
    <citation type="submission" date="2019-08" db="EMBL/GenBank/DDBJ databases">
        <authorList>
            <person name="Kucharzyk K."/>
            <person name="Murdoch R.W."/>
            <person name="Higgins S."/>
            <person name="Loffler F."/>
        </authorList>
    </citation>
    <scope>NUCLEOTIDE SEQUENCE</scope>
</reference>
<comment type="caution">
    <text evidence="2">The sequence shown here is derived from an EMBL/GenBank/DDBJ whole genome shotgun (WGS) entry which is preliminary data.</text>
</comment>
<dbReference type="EMBL" id="VSSQ01034133">
    <property type="protein sequence ID" value="MPM85974.1"/>
    <property type="molecule type" value="Genomic_DNA"/>
</dbReference>
<protein>
    <recommendedName>
        <fullName evidence="1">Prolow-density lipoprotein receptor-related protein 1-like beta-propeller domain-containing protein</fullName>
    </recommendedName>
</protein>
<dbReference type="Gene3D" id="2.120.10.30">
    <property type="entry name" value="TolB, C-terminal domain"/>
    <property type="match status" value="1"/>
</dbReference>
<dbReference type="Pfam" id="PF16472">
    <property type="entry name" value="DUF5050"/>
    <property type="match status" value="1"/>
</dbReference>
<feature type="domain" description="Prolow-density lipoprotein receptor-related protein 1-like beta-propeller" evidence="1">
    <location>
        <begin position="170"/>
        <end position="334"/>
    </location>
</feature>
<evidence type="ECO:0000259" key="1">
    <source>
        <dbReference type="Pfam" id="PF16472"/>
    </source>
</evidence>